<keyword evidence="3" id="KW-1185">Reference proteome</keyword>
<reference key="2">
    <citation type="submission" date="2011-04" db="EMBL/GenBank/DDBJ databases">
        <title>Complete sequence of plasmid 2 of Haliscomenobacter hydrossis DSM 1100.</title>
        <authorList>
            <consortium name="US DOE Joint Genome Institute (JGI-PGF)"/>
            <person name="Lucas S."/>
            <person name="Han J."/>
            <person name="Lapidus A."/>
            <person name="Bruce D."/>
            <person name="Goodwin L."/>
            <person name="Pitluck S."/>
            <person name="Peters L."/>
            <person name="Kyrpides N."/>
            <person name="Mavromatis K."/>
            <person name="Ivanova N."/>
            <person name="Ovchinnikova G."/>
            <person name="Pagani I."/>
            <person name="Daligault H."/>
            <person name="Detter J.C."/>
            <person name="Han C."/>
            <person name="Land M."/>
            <person name="Hauser L."/>
            <person name="Markowitz V."/>
            <person name="Cheng J.-F."/>
            <person name="Hugenholtz P."/>
            <person name="Woyke T."/>
            <person name="Wu D."/>
            <person name="Verbarg S."/>
            <person name="Frueling A."/>
            <person name="Brambilla E."/>
            <person name="Klenk H.-P."/>
            <person name="Eisen J.A."/>
        </authorList>
    </citation>
    <scope>NUCLEOTIDE SEQUENCE</scope>
    <source>
        <strain>DSM 1100</strain>
    </source>
</reference>
<dbReference type="HOGENOM" id="CLU_758132_0_0_10"/>
<proteinExistence type="predicted"/>
<dbReference type="InterPro" id="IPR045439">
    <property type="entry name" value="EAD11"/>
</dbReference>
<dbReference type="AlphaFoldDB" id="F4L7Y0"/>
<reference evidence="2 3" key="1">
    <citation type="journal article" date="2011" name="Stand. Genomic Sci.">
        <title>Complete genome sequence of Haliscomenobacter hydrossis type strain (O).</title>
        <authorList>
            <consortium name="US DOE Joint Genome Institute (JGI-PGF)"/>
            <person name="Daligault H."/>
            <person name="Lapidus A."/>
            <person name="Zeytun A."/>
            <person name="Nolan M."/>
            <person name="Lucas S."/>
            <person name="Del Rio T.G."/>
            <person name="Tice H."/>
            <person name="Cheng J.F."/>
            <person name="Tapia R."/>
            <person name="Han C."/>
            <person name="Goodwin L."/>
            <person name="Pitluck S."/>
            <person name="Liolios K."/>
            <person name="Pagani I."/>
            <person name="Ivanova N."/>
            <person name="Huntemann M."/>
            <person name="Mavromatis K."/>
            <person name="Mikhailova N."/>
            <person name="Pati A."/>
            <person name="Chen A."/>
            <person name="Palaniappan K."/>
            <person name="Land M."/>
            <person name="Hauser L."/>
            <person name="Brambilla E.M."/>
            <person name="Rohde M."/>
            <person name="Verbarg S."/>
            <person name="Goker M."/>
            <person name="Bristow J."/>
            <person name="Eisen J.A."/>
            <person name="Markowitz V."/>
            <person name="Hugenholtz P."/>
            <person name="Kyrpides N.C."/>
            <person name="Klenk H.P."/>
            <person name="Woyke T."/>
        </authorList>
    </citation>
    <scope>NUCLEOTIDE SEQUENCE [LARGE SCALE GENOMIC DNA]</scope>
    <source>
        <strain evidence="3">ATCC 27775 / DSM 1100 / LMG 10767 / O</strain>
        <plasmid evidence="3">Plasmid pHALHY02</plasmid>
    </source>
</reference>
<feature type="domain" description="Effector-associated" evidence="1">
    <location>
        <begin position="283"/>
        <end position="354"/>
    </location>
</feature>
<dbReference type="OrthoDB" id="676137at2"/>
<protein>
    <recommendedName>
        <fullName evidence="1">Effector-associated domain-containing protein</fullName>
    </recommendedName>
</protein>
<accession>F4L7Y0</accession>
<dbReference type="KEGG" id="hhy:Halhy_6672"/>
<name>F4L7Y0_HALH1</name>
<sequence length="356" mass="41567">MQNISAADWLDILDDIKDQKVVLLIGPEIMQVNGQPLNRHLRDTLYERNRDDIAYYYERDGFFLFSSPEGKVRVARQVKRFYRDITPDESILQRIVQIPFHVVVSLNPDTFVSEAFYRHGVKHRFHYFQHRHRDNENDEIEKPSKALPLIYNLFGSKDQDDSLVLDYDDVYKMLQSALGTSSLPNKLLRAFREASTYIFLGFQFDKWYSQLLLKFLSEEGRIEKRISINNPVVDLDTNGFVVHQFKIEFMGDQYDFFGELYQRCAEKQLLRPVAAESACPEAVEIRQQVAMGEIDNALDLLRQAAKGLDWENEVIQTQGRYSKLEEDKDSSDSRDYRTGLAQILDTILELSKKVNQ</sequence>
<evidence type="ECO:0000313" key="3">
    <source>
        <dbReference type="Proteomes" id="UP000008461"/>
    </source>
</evidence>
<dbReference type="Proteomes" id="UP000008461">
    <property type="component" value="Plasmid pHALHY02"/>
</dbReference>
<evidence type="ECO:0000313" key="2">
    <source>
        <dbReference type="EMBL" id="AEE54488.1"/>
    </source>
</evidence>
<gene>
    <name evidence="2" type="ordered locus">Halhy_6672</name>
</gene>
<dbReference type="RefSeq" id="WP_013769005.1">
    <property type="nucleotide sequence ID" value="NC_015512.1"/>
</dbReference>
<dbReference type="EMBL" id="CP002693">
    <property type="protein sequence ID" value="AEE54488.1"/>
    <property type="molecule type" value="Genomic_DNA"/>
</dbReference>
<dbReference type="Pfam" id="PF13289">
    <property type="entry name" value="SIR2_2"/>
    <property type="match status" value="1"/>
</dbReference>
<evidence type="ECO:0000259" key="1">
    <source>
        <dbReference type="Pfam" id="PF19964"/>
    </source>
</evidence>
<organism evidence="2 3">
    <name type="scientific">Haliscomenobacter hydrossis (strain ATCC 27775 / DSM 1100 / LMG 10767 / O)</name>
    <dbReference type="NCBI Taxonomy" id="760192"/>
    <lineage>
        <taxon>Bacteria</taxon>
        <taxon>Pseudomonadati</taxon>
        <taxon>Bacteroidota</taxon>
        <taxon>Saprospiria</taxon>
        <taxon>Saprospirales</taxon>
        <taxon>Haliscomenobacteraceae</taxon>
        <taxon>Haliscomenobacter</taxon>
    </lineage>
</organism>
<geneLocation type="plasmid" evidence="2 3">
    <name>pHALHY02</name>
</geneLocation>
<keyword evidence="2" id="KW-0614">Plasmid</keyword>
<dbReference type="Pfam" id="PF19964">
    <property type="entry name" value="EAD11"/>
    <property type="match status" value="1"/>
</dbReference>